<sequence>YVKELKGQATRLPLAATESDTSWDHCPILQYKLAARQGTESLPAITVDFTGYKQSNTAPCCPRAHSQTPASTPPAQGVGMRAVVCTRLGDASKPFGTPDAPLALVDDQPRQQLPSKGVRIRVSAGALNFADALMVKGTYQEKPPLPFIPGSECSGTVIEVGSGVRSVAVGDKVCALTPSHALCEEAVADEASVVRLDPSTSEARLEEAAGLPVTYGTAYLALVDRARLAPGQTLLVLGAGGGVGLAAVQLGRALGARVVAVARGPEKGAVLRAAGADAVIDSAAAGKLRDAIKAAAPRGVDVVLDPVGGDHFFEAFKCVAWGAHMLVVGFAGGVPNIPANIALVKNTTIHGIYWGSYQRKQPAVFRRSLDECAALFSQGKVSVHASHRFPLEQAPEAFAVLMNRGVIGKLLVLPRKQARI</sequence>
<dbReference type="InterPro" id="IPR011032">
    <property type="entry name" value="GroES-like_sf"/>
</dbReference>
<dbReference type="PANTHER" id="PTHR43677">
    <property type="entry name" value="SHORT-CHAIN DEHYDROGENASE/REDUCTASE"/>
    <property type="match status" value="1"/>
</dbReference>
<dbReference type="InterPro" id="IPR051397">
    <property type="entry name" value="Zn-ADH-like_protein"/>
</dbReference>
<accession>A0A1D2ABX6</accession>
<dbReference type="Gene3D" id="3.90.180.10">
    <property type="entry name" value="Medium-chain alcohol dehydrogenases, catalytic domain"/>
    <property type="match status" value="1"/>
</dbReference>
<dbReference type="Gene3D" id="3.40.50.720">
    <property type="entry name" value="NAD(P)-binding Rossmann-like Domain"/>
    <property type="match status" value="1"/>
</dbReference>
<dbReference type="Pfam" id="PF00107">
    <property type="entry name" value="ADH_zinc_N"/>
    <property type="match status" value="1"/>
</dbReference>
<dbReference type="SUPFAM" id="SSF51735">
    <property type="entry name" value="NAD(P)-binding Rossmann-fold domains"/>
    <property type="match status" value="1"/>
</dbReference>
<dbReference type="EMBL" id="GDKF01001915">
    <property type="protein sequence ID" value="JAT76707.1"/>
    <property type="molecule type" value="Transcribed_RNA"/>
</dbReference>
<dbReference type="InterPro" id="IPR013154">
    <property type="entry name" value="ADH-like_N"/>
</dbReference>
<name>A0A1D2ABX6_AUXPR</name>
<dbReference type="GO" id="GO:0016491">
    <property type="term" value="F:oxidoreductase activity"/>
    <property type="evidence" value="ECO:0007669"/>
    <property type="project" value="InterPro"/>
</dbReference>
<dbReference type="PROSITE" id="PS01162">
    <property type="entry name" value="QOR_ZETA_CRYSTAL"/>
    <property type="match status" value="1"/>
</dbReference>
<dbReference type="InterPro" id="IPR036291">
    <property type="entry name" value="NAD(P)-bd_dom_sf"/>
</dbReference>
<organism evidence="2">
    <name type="scientific">Auxenochlorella protothecoides</name>
    <name type="common">Green microalga</name>
    <name type="synonym">Chlorella protothecoides</name>
    <dbReference type="NCBI Taxonomy" id="3075"/>
    <lineage>
        <taxon>Eukaryota</taxon>
        <taxon>Viridiplantae</taxon>
        <taxon>Chlorophyta</taxon>
        <taxon>core chlorophytes</taxon>
        <taxon>Trebouxiophyceae</taxon>
        <taxon>Chlorellales</taxon>
        <taxon>Chlorellaceae</taxon>
        <taxon>Auxenochlorella</taxon>
    </lineage>
</organism>
<dbReference type="SMART" id="SM00829">
    <property type="entry name" value="PKS_ER"/>
    <property type="match status" value="1"/>
</dbReference>
<evidence type="ECO:0000259" key="1">
    <source>
        <dbReference type="SMART" id="SM00829"/>
    </source>
</evidence>
<protein>
    <recommendedName>
        <fullName evidence="1">Enoyl reductase (ER) domain-containing protein</fullName>
    </recommendedName>
</protein>
<dbReference type="Pfam" id="PF08240">
    <property type="entry name" value="ADH_N"/>
    <property type="match status" value="1"/>
</dbReference>
<proteinExistence type="predicted"/>
<dbReference type="GO" id="GO:0008270">
    <property type="term" value="F:zinc ion binding"/>
    <property type="evidence" value="ECO:0007669"/>
    <property type="project" value="InterPro"/>
</dbReference>
<dbReference type="InterPro" id="IPR013149">
    <property type="entry name" value="ADH-like_C"/>
</dbReference>
<feature type="domain" description="Enoyl reductase (ER)" evidence="1">
    <location>
        <begin position="96"/>
        <end position="412"/>
    </location>
</feature>
<feature type="non-terminal residue" evidence="2">
    <location>
        <position position="1"/>
    </location>
</feature>
<reference evidence="2" key="1">
    <citation type="submission" date="2015-08" db="EMBL/GenBank/DDBJ databases">
        <authorList>
            <person name="Babu N.S."/>
            <person name="Beckwith C.J."/>
            <person name="Beseler K.G."/>
            <person name="Brison A."/>
            <person name="Carone J.V."/>
            <person name="Caskin T.P."/>
            <person name="Diamond M."/>
            <person name="Durham M.E."/>
            <person name="Foxe J.M."/>
            <person name="Go M."/>
            <person name="Henderson B.A."/>
            <person name="Jones I.B."/>
            <person name="McGettigan J.A."/>
            <person name="Micheletti S.J."/>
            <person name="Nasrallah M.E."/>
            <person name="Ortiz D."/>
            <person name="Piller C.R."/>
            <person name="Privatt S.R."/>
            <person name="Schneider S.L."/>
            <person name="Sharp S."/>
            <person name="Smith T.C."/>
            <person name="Stanton J.D."/>
            <person name="Ullery H.E."/>
            <person name="Wilson R.J."/>
            <person name="Serrano M.G."/>
            <person name="Buck G."/>
            <person name="Lee V."/>
            <person name="Wang Y."/>
            <person name="Carvalho R."/>
            <person name="Voegtly L."/>
            <person name="Shi R."/>
            <person name="Duckworth R."/>
            <person name="Johnson A."/>
            <person name="Loviza R."/>
            <person name="Walstead R."/>
            <person name="Shah Z."/>
            <person name="Kiflezghi M."/>
            <person name="Wade K."/>
            <person name="Ball S.L."/>
            <person name="Bradley K.W."/>
            <person name="Asai D.J."/>
            <person name="Bowman C.A."/>
            <person name="Russell D.A."/>
            <person name="Pope W.H."/>
            <person name="Jacobs-Sera D."/>
            <person name="Hendrix R.W."/>
            <person name="Hatfull G.F."/>
        </authorList>
    </citation>
    <scope>NUCLEOTIDE SEQUENCE</scope>
</reference>
<dbReference type="InterPro" id="IPR002364">
    <property type="entry name" value="Quin_OxRdtase/zeta-crystal_CS"/>
</dbReference>
<gene>
    <name evidence="2" type="ORF">g.301</name>
</gene>
<dbReference type="InterPro" id="IPR020843">
    <property type="entry name" value="ER"/>
</dbReference>
<dbReference type="CDD" id="cd08241">
    <property type="entry name" value="QOR1"/>
    <property type="match status" value="1"/>
</dbReference>
<dbReference type="AlphaFoldDB" id="A0A1D2ABX6"/>
<dbReference type="PANTHER" id="PTHR43677:SF4">
    <property type="entry name" value="QUINONE OXIDOREDUCTASE-LIKE PROTEIN 2"/>
    <property type="match status" value="1"/>
</dbReference>
<dbReference type="SUPFAM" id="SSF50129">
    <property type="entry name" value="GroES-like"/>
    <property type="match status" value="1"/>
</dbReference>
<evidence type="ECO:0000313" key="2">
    <source>
        <dbReference type="EMBL" id="JAT76707.1"/>
    </source>
</evidence>